<keyword evidence="2" id="KW-1185">Reference proteome</keyword>
<dbReference type="Proteomes" id="UP000814128">
    <property type="component" value="Unassembled WGS sequence"/>
</dbReference>
<accession>A0ACB8Q407</accession>
<comment type="caution">
    <text evidence="1">The sequence shown here is derived from an EMBL/GenBank/DDBJ whole genome shotgun (WGS) entry which is preliminary data.</text>
</comment>
<evidence type="ECO:0000313" key="2">
    <source>
        <dbReference type="Proteomes" id="UP000814128"/>
    </source>
</evidence>
<protein>
    <submittedName>
        <fullName evidence="1">Uncharacterized protein</fullName>
    </submittedName>
</protein>
<name>A0ACB8Q407_9AGAM</name>
<evidence type="ECO:0000313" key="1">
    <source>
        <dbReference type="EMBL" id="KAI0026464.1"/>
    </source>
</evidence>
<gene>
    <name evidence="1" type="ORF">K488DRAFT_92546</name>
</gene>
<reference evidence="1" key="1">
    <citation type="submission" date="2021-02" db="EMBL/GenBank/DDBJ databases">
        <authorList>
            <consortium name="DOE Joint Genome Institute"/>
            <person name="Ahrendt S."/>
            <person name="Looney B.P."/>
            <person name="Miyauchi S."/>
            <person name="Morin E."/>
            <person name="Drula E."/>
            <person name="Courty P.E."/>
            <person name="Chicoki N."/>
            <person name="Fauchery L."/>
            <person name="Kohler A."/>
            <person name="Kuo A."/>
            <person name="Labutti K."/>
            <person name="Pangilinan J."/>
            <person name="Lipzen A."/>
            <person name="Riley R."/>
            <person name="Andreopoulos W."/>
            <person name="He G."/>
            <person name="Johnson J."/>
            <person name="Barry K.W."/>
            <person name="Grigoriev I.V."/>
            <person name="Nagy L."/>
            <person name="Hibbett D."/>
            <person name="Henrissat B."/>
            <person name="Matheny P.B."/>
            <person name="Labbe J."/>
            <person name="Martin F."/>
        </authorList>
    </citation>
    <scope>NUCLEOTIDE SEQUENCE</scope>
    <source>
        <strain evidence="1">EC-137</strain>
    </source>
</reference>
<reference evidence="1" key="2">
    <citation type="journal article" date="2022" name="New Phytol.">
        <title>Evolutionary transition to the ectomycorrhizal habit in the genomes of a hyperdiverse lineage of mushroom-forming fungi.</title>
        <authorList>
            <person name="Looney B."/>
            <person name="Miyauchi S."/>
            <person name="Morin E."/>
            <person name="Drula E."/>
            <person name="Courty P.E."/>
            <person name="Kohler A."/>
            <person name="Kuo A."/>
            <person name="LaButti K."/>
            <person name="Pangilinan J."/>
            <person name="Lipzen A."/>
            <person name="Riley R."/>
            <person name="Andreopoulos W."/>
            <person name="He G."/>
            <person name="Johnson J."/>
            <person name="Nolan M."/>
            <person name="Tritt A."/>
            <person name="Barry K.W."/>
            <person name="Grigoriev I.V."/>
            <person name="Nagy L.G."/>
            <person name="Hibbett D."/>
            <person name="Henrissat B."/>
            <person name="Matheny P.B."/>
            <person name="Labbe J."/>
            <person name="Martin F.M."/>
        </authorList>
    </citation>
    <scope>NUCLEOTIDE SEQUENCE</scope>
    <source>
        <strain evidence="1">EC-137</strain>
    </source>
</reference>
<proteinExistence type="predicted"/>
<organism evidence="1 2">
    <name type="scientific">Vararia minispora EC-137</name>
    <dbReference type="NCBI Taxonomy" id="1314806"/>
    <lineage>
        <taxon>Eukaryota</taxon>
        <taxon>Fungi</taxon>
        <taxon>Dikarya</taxon>
        <taxon>Basidiomycota</taxon>
        <taxon>Agaricomycotina</taxon>
        <taxon>Agaricomycetes</taxon>
        <taxon>Russulales</taxon>
        <taxon>Lachnocladiaceae</taxon>
        <taxon>Vararia</taxon>
    </lineage>
</organism>
<dbReference type="EMBL" id="MU274540">
    <property type="protein sequence ID" value="KAI0026464.1"/>
    <property type="molecule type" value="Genomic_DNA"/>
</dbReference>
<feature type="non-terminal residue" evidence="1">
    <location>
        <position position="257"/>
    </location>
</feature>
<sequence length="257" mass="27963">MQERSTSASVETENEGEIASNSLANEAGLESGLHEDGQDEENELEEVLHLSRSETGTVDAAVTNRVTQQSKTHPVDDSDEQRALRPSLFSSKKVNAIMHKMHGAIDESGDTGRPGNEDSISQLLLNFLAALDGSDAVEGLPDLMLECLKSPETELSSDIFDEQIFPLILRVHELQQKTHLHEQARRLATDGTSLLERAMTTLEPGILDAAISCLQESVGLTPDGHPDKPAYLNNLGIALQTRFERLGSLDDLESAIV</sequence>